<dbReference type="Proteomes" id="UP000003163">
    <property type="component" value="Unassembled WGS sequence"/>
</dbReference>
<dbReference type="EMBL" id="AFBI03000083">
    <property type="protein sequence ID" value="EJW02219.1"/>
    <property type="molecule type" value="Genomic_DNA"/>
</dbReference>
<reference evidence="3" key="2">
    <citation type="submission" date="2015-07" db="EMBL/GenBank/DDBJ databases">
        <title>Contrasting host-pathogen interactions and genome evolution in two generalist and specialist microsporidian pathogens of mosquitoes.</title>
        <authorList>
            <consortium name="The Broad Institute Genomics Platform"/>
            <consortium name="The Broad Institute Genome Sequencing Center for Infectious Disease"/>
            <person name="Cuomo C.A."/>
            <person name="Sanscrainte N.D."/>
            <person name="Goldberg J.M."/>
            <person name="Heiman D."/>
            <person name="Young S."/>
            <person name="Zeng Q."/>
            <person name="Becnel J.J."/>
            <person name="Birren B.W."/>
        </authorList>
    </citation>
    <scope>NUCLEOTIDE SEQUENCE [LARGE SCALE GENOMIC DNA]</scope>
    <source>
        <strain evidence="3">USNM 41457</strain>
    </source>
</reference>
<protein>
    <submittedName>
        <fullName evidence="2">Uncharacterized protein</fullName>
    </submittedName>
</protein>
<evidence type="ECO:0000313" key="3">
    <source>
        <dbReference type="Proteomes" id="UP000003163"/>
    </source>
</evidence>
<dbReference type="HOGENOM" id="CLU_2277443_0_0_1"/>
<comment type="caution">
    <text evidence="2">The sequence shown here is derived from an EMBL/GenBank/DDBJ whole genome shotgun (WGS) entry which is preliminary data.</text>
</comment>
<keyword evidence="1" id="KW-1133">Transmembrane helix</keyword>
<dbReference type="VEuPathDB" id="MicrosporidiaDB:EDEG_03337"/>
<sequence>MCKQTFFAYFTRQSTKHTVRVLSKHAFIQYMLHDRNVYERKSSDLFVMSSVNLLIFLHIFITLIKKTRVLPLNYLYHTANKQKILLKKKTIIRIIIKLSYIE</sequence>
<gene>
    <name evidence="2" type="ORF">EDEG_03337</name>
</gene>
<feature type="transmembrane region" description="Helical" evidence="1">
    <location>
        <begin position="45"/>
        <end position="64"/>
    </location>
</feature>
<keyword evidence="1" id="KW-0812">Transmembrane</keyword>
<reference evidence="2 3" key="1">
    <citation type="submission" date="2011-08" db="EMBL/GenBank/DDBJ databases">
        <authorList>
            <person name="Liu Z.J."/>
            <person name="Shi F.L."/>
            <person name="Lu J.Q."/>
            <person name="Li M."/>
            <person name="Wang Z.L."/>
        </authorList>
    </citation>
    <scope>NUCLEOTIDE SEQUENCE [LARGE SCALE GENOMIC DNA]</scope>
    <source>
        <strain evidence="2 3">USNM 41457</strain>
    </source>
</reference>
<dbReference type="AlphaFoldDB" id="J9D3U9"/>
<evidence type="ECO:0000313" key="2">
    <source>
        <dbReference type="EMBL" id="EJW02219.1"/>
    </source>
</evidence>
<evidence type="ECO:0000256" key="1">
    <source>
        <dbReference type="SAM" id="Phobius"/>
    </source>
</evidence>
<proteinExistence type="predicted"/>
<organism evidence="2 3">
    <name type="scientific">Edhazardia aedis (strain USNM 41457)</name>
    <name type="common">Microsporidian parasite</name>
    <dbReference type="NCBI Taxonomy" id="1003232"/>
    <lineage>
        <taxon>Eukaryota</taxon>
        <taxon>Fungi</taxon>
        <taxon>Fungi incertae sedis</taxon>
        <taxon>Microsporidia</taxon>
        <taxon>Edhazardia</taxon>
    </lineage>
</organism>
<keyword evidence="3" id="KW-1185">Reference proteome</keyword>
<accession>J9D3U9</accession>
<name>J9D3U9_EDHAE</name>
<keyword evidence="1" id="KW-0472">Membrane</keyword>
<dbReference type="InParanoid" id="J9D3U9"/>